<dbReference type="Proteomes" id="UP000019132">
    <property type="component" value="Unassembled WGS sequence"/>
</dbReference>
<dbReference type="EnsemblProtists" id="PYU1_T001840">
    <property type="protein sequence ID" value="PYU1_T001840"/>
    <property type="gene ID" value="PYU1_G001838"/>
</dbReference>
<dbReference type="InterPro" id="IPR006600">
    <property type="entry name" value="HTH_CenpB_DNA-bd_dom"/>
</dbReference>
<dbReference type="eggNOG" id="KOG3105">
    <property type="taxonomic scope" value="Eukaryota"/>
</dbReference>
<keyword evidence="1" id="KW-0238">DNA-binding</keyword>
<feature type="compositionally biased region" description="Pro residues" evidence="2">
    <location>
        <begin position="247"/>
        <end position="256"/>
    </location>
</feature>
<feature type="region of interest" description="Disordered" evidence="2">
    <location>
        <begin position="187"/>
        <end position="301"/>
    </location>
</feature>
<dbReference type="GO" id="GO:0003677">
    <property type="term" value="F:DNA binding"/>
    <property type="evidence" value="ECO:0007669"/>
    <property type="project" value="UniProtKB-KW"/>
</dbReference>
<dbReference type="Pfam" id="PF03221">
    <property type="entry name" value="HTH_Tnp_Tc5"/>
    <property type="match status" value="1"/>
</dbReference>
<proteinExistence type="predicted"/>
<evidence type="ECO:0000313" key="4">
    <source>
        <dbReference type="EnsemblProtists" id="PYU1_T001840"/>
    </source>
</evidence>
<sequence length="375" mass="41704">MIVSWVIDMRQAGAPVSSDMLEQKARDVATDFGLSSAQFTPSWQWRQEFFKRYSYPLGGFVPPTSSYYDQSQVPQRMHAVAEEHKHQQEQHVYVNATANAMNNGSQNWRPQDNANGPYGSLASQQALLLNMRSPPSTSRFSISQEVHHGGDAQQRMGMDNYHHANQAPPMGYHHHQQQTAFHPQFQQMQQYQGQYQQQHYQSAHYPGQSQLPQQQPMHHMAQHQTYMSPAAHQVQPQAPPVAASVAPQPPVHPPPSHVESPAPAQSDSQANAIDSTASSSGAPSMDAAPASTADAVPAPTVAQSAQSAQAIIELGDQVVEARKREVHLRVEGLRYDNAIKRMKILEENILARKRLKDAGIPQDEIDKLIPQVKFD</sequence>
<keyword evidence="5" id="KW-1185">Reference proteome</keyword>
<reference evidence="4" key="3">
    <citation type="submission" date="2015-02" db="UniProtKB">
        <authorList>
            <consortium name="EnsemblProtists"/>
        </authorList>
    </citation>
    <scope>IDENTIFICATION</scope>
    <source>
        <strain evidence="4">DAOM BR144</strain>
    </source>
</reference>
<evidence type="ECO:0000256" key="1">
    <source>
        <dbReference type="ARBA" id="ARBA00023125"/>
    </source>
</evidence>
<dbReference type="EMBL" id="GL376634">
    <property type="status" value="NOT_ANNOTATED_CDS"/>
    <property type="molecule type" value="Genomic_DNA"/>
</dbReference>
<feature type="compositionally biased region" description="Low complexity" evidence="2">
    <location>
        <begin position="187"/>
        <end position="246"/>
    </location>
</feature>
<dbReference type="AlphaFoldDB" id="K3WA49"/>
<evidence type="ECO:0000259" key="3">
    <source>
        <dbReference type="PROSITE" id="PS51253"/>
    </source>
</evidence>
<dbReference type="Gene3D" id="1.10.10.60">
    <property type="entry name" value="Homeodomain-like"/>
    <property type="match status" value="1"/>
</dbReference>
<dbReference type="SUPFAM" id="SSF46689">
    <property type="entry name" value="Homeodomain-like"/>
    <property type="match status" value="1"/>
</dbReference>
<feature type="compositionally biased region" description="Polar residues" evidence="2">
    <location>
        <begin position="265"/>
        <end position="281"/>
    </location>
</feature>
<dbReference type="OMA" id="QDNANGP"/>
<reference evidence="5" key="2">
    <citation type="submission" date="2010-04" db="EMBL/GenBank/DDBJ databases">
        <authorList>
            <person name="Buell R."/>
            <person name="Hamilton J."/>
            <person name="Hostetler J."/>
        </authorList>
    </citation>
    <scope>NUCLEOTIDE SEQUENCE [LARGE SCALE GENOMIC DNA]</scope>
    <source>
        <strain evidence="5">DAOM:BR144</strain>
    </source>
</reference>
<dbReference type="PROSITE" id="PS51253">
    <property type="entry name" value="HTH_CENPB"/>
    <property type="match status" value="1"/>
</dbReference>
<dbReference type="VEuPathDB" id="FungiDB:PYU1_G001838"/>
<dbReference type="InParanoid" id="K3WA49"/>
<organism evidence="4 5">
    <name type="scientific">Globisporangium ultimum (strain ATCC 200006 / CBS 805.95 / DAOM BR144)</name>
    <name type="common">Pythium ultimum</name>
    <dbReference type="NCBI Taxonomy" id="431595"/>
    <lineage>
        <taxon>Eukaryota</taxon>
        <taxon>Sar</taxon>
        <taxon>Stramenopiles</taxon>
        <taxon>Oomycota</taxon>
        <taxon>Peronosporomycetes</taxon>
        <taxon>Pythiales</taxon>
        <taxon>Pythiaceae</taxon>
        <taxon>Globisporangium</taxon>
    </lineage>
</organism>
<feature type="domain" description="HTH CENPB-type" evidence="3">
    <location>
        <begin position="1"/>
        <end position="59"/>
    </location>
</feature>
<feature type="compositionally biased region" description="Low complexity" evidence="2">
    <location>
        <begin position="282"/>
        <end position="301"/>
    </location>
</feature>
<protein>
    <recommendedName>
        <fullName evidence="3">HTH CENPB-type domain-containing protein</fullName>
    </recommendedName>
</protein>
<dbReference type="HOGENOM" id="CLU_738696_0_0_1"/>
<evidence type="ECO:0000313" key="5">
    <source>
        <dbReference type="Proteomes" id="UP000019132"/>
    </source>
</evidence>
<dbReference type="InterPro" id="IPR009057">
    <property type="entry name" value="Homeodomain-like_sf"/>
</dbReference>
<evidence type="ECO:0000256" key="2">
    <source>
        <dbReference type="SAM" id="MobiDB-lite"/>
    </source>
</evidence>
<accession>K3WA49</accession>
<reference evidence="5" key="1">
    <citation type="journal article" date="2010" name="Genome Biol.">
        <title>Genome sequence of the necrotrophic plant pathogen Pythium ultimum reveals original pathogenicity mechanisms and effector repertoire.</title>
        <authorList>
            <person name="Levesque C.A."/>
            <person name="Brouwer H."/>
            <person name="Cano L."/>
            <person name="Hamilton J.P."/>
            <person name="Holt C."/>
            <person name="Huitema E."/>
            <person name="Raffaele S."/>
            <person name="Robideau G.P."/>
            <person name="Thines M."/>
            <person name="Win J."/>
            <person name="Zerillo M.M."/>
            <person name="Beakes G.W."/>
            <person name="Boore J.L."/>
            <person name="Busam D."/>
            <person name="Dumas B."/>
            <person name="Ferriera S."/>
            <person name="Fuerstenberg S.I."/>
            <person name="Gachon C.M."/>
            <person name="Gaulin E."/>
            <person name="Govers F."/>
            <person name="Grenville-Briggs L."/>
            <person name="Horner N."/>
            <person name="Hostetler J."/>
            <person name="Jiang R.H."/>
            <person name="Johnson J."/>
            <person name="Krajaejun T."/>
            <person name="Lin H."/>
            <person name="Meijer H.J."/>
            <person name="Moore B."/>
            <person name="Morris P."/>
            <person name="Phuntmart V."/>
            <person name="Puiu D."/>
            <person name="Shetty J."/>
            <person name="Stajich J.E."/>
            <person name="Tripathy S."/>
            <person name="Wawra S."/>
            <person name="van West P."/>
            <person name="Whitty B.R."/>
            <person name="Coutinho P.M."/>
            <person name="Henrissat B."/>
            <person name="Martin F."/>
            <person name="Thomas P.D."/>
            <person name="Tyler B.M."/>
            <person name="De Vries R.P."/>
            <person name="Kamoun S."/>
            <person name="Yandell M."/>
            <person name="Tisserat N."/>
            <person name="Buell C.R."/>
        </authorList>
    </citation>
    <scope>NUCLEOTIDE SEQUENCE</scope>
    <source>
        <strain evidence="5">DAOM:BR144</strain>
    </source>
</reference>
<name>K3WA49_GLOUD</name>